<reference evidence="1 2" key="1">
    <citation type="submission" date="2020-08" db="EMBL/GenBank/DDBJ databases">
        <title>Genomic Encyclopedia of Type Strains, Phase IV (KMG-IV): sequencing the most valuable type-strain genomes for metagenomic binning, comparative biology and taxonomic classification.</title>
        <authorList>
            <person name="Goeker M."/>
        </authorList>
    </citation>
    <scope>NUCLEOTIDE SEQUENCE [LARGE SCALE GENOMIC DNA]</scope>
    <source>
        <strain evidence="1 2">DSM 25622</strain>
    </source>
</reference>
<sequence>MSSDMQHSKPVAHLVEFATVAANLNQDFETVALLLEQLGEVDKARQLRALDIPKLLTLPPDQAKEALTKLAHYLSRFYVQICAWDNHSRQLG</sequence>
<keyword evidence="2" id="KW-1185">Reference proteome</keyword>
<name>A0A840Y5Q7_9PROT</name>
<dbReference type="EMBL" id="JACIJD010000028">
    <property type="protein sequence ID" value="MBB5696075.1"/>
    <property type="molecule type" value="Genomic_DNA"/>
</dbReference>
<gene>
    <name evidence="1" type="ORF">FHS87_004143</name>
</gene>
<dbReference type="AlphaFoldDB" id="A0A840Y5Q7"/>
<accession>A0A840Y5Q7</accession>
<protein>
    <submittedName>
        <fullName evidence="1">Uncharacterized protein</fullName>
    </submittedName>
</protein>
<organism evidence="1 2">
    <name type="scientific">Muricoccus pecuniae</name>
    <dbReference type="NCBI Taxonomy" id="693023"/>
    <lineage>
        <taxon>Bacteria</taxon>
        <taxon>Pseudomonadati</taxon>
        <taxon>Pseudomonadota</taxon>
        <taxon>Alphaproteobacteria</taxon>
        <taxon>Acetobacterales</taxon>
        <taxon>Roseomonadaceae</taxon>
        <taxon>Muricoccus</taxon>
    </lineage>
</organism>
<dbReference type="RefSeq" id="WP_184521179.1">
    <property type="nucleotide sequence ID" value="NZ_JACIJD010000028.1"/>
</dbReference>
<evidence type="ECO:0000313" key="1">
    <source>
        <dbReference type="EMBL" id="MBB5696075.1"/>
    </source>
</evidence>
<comment type="caution">
    <text evidence="1">The sequence shown here is derived from an EMBL/GenBank/DDBJ whole genome shotgun (WGS) entry which is preliminary data.</text>
</comment>
<dbReference type="Proteomes" id="UP000580654">
    <property type="component" value="Unassembled WGS sequence"/>
</dbReference>
<proteinExistence type="predicted"/>
<evidence type="ECO:0000313" key="2">
    <source>
        <dbReference type="Proteomes" id="UP000580654"/>
    </source>
</evidence>